<reference evidence="2" key="1">
    <citation type="submission" date="2019-08" db="EMBL/GenBank/DDBJ databases">
        <authorList>
            <person name="Kucharzyk K."/>
            <person name="Murdoch R.W."/>
            <person name="Higgins S."/>
            <person name="Loffler F."/>
        </authorList>
    </citation>
    <scope>NUCLEOTIDE SEQUENCE</scope>
</reference>
<evidence type="ECO:0000256" key="1">
    <source>
        <dbReference type="SAM" id="MobiDB-lite"/>
    </source>
</evidence>
<accession>A0A645H2F5</accession>
<name>A0A645H2F5_9ZZZZ</name>
<evidence type="ECO:0000313" key="2">
    <source>
        <dbReference type="EMBL" id="MPN32860.1"/>
    </source>
</evidence>
<gene>
    <name evidence="2" type="ORF">SDC9_180343</name>
</gene>
<dbReference type="EMBL" id="VSSQ01085084">
    <property type="protein sequence ID" value="MPN32860.1"/>
    <property type="molecule type" value="Genomic_DNA"/>
</dbReference>
<sequence length="61" mass="6996">MAEIVRWVDIPTIDEILYCQARSNQGEFPLKDLISWLEGTADQPNQRENHDKAANNQKKVG</sequence>
<comment type="caution">
    <text evidence="2">The sequence shown here is derived from an EMBL/GenBank/DDBJ whole genome shotgun (WGS) entry which is preliminary data.</text>
</comment>
<organism evidence="2">
    <name type="scientific">bioreactor metagenome</name>
    <dbReference type="NCBI Taxonomy" id="1076179"/>
    <lineage>
        <taxon>unclassified sequences</taxon>
        <taxon>metagenomes</taxon>
        <taxon>ecological metagenomes</taxon>
    </lineage>
</organism>
<feature type="region of interest" description="Disordered" evidence="1">
    <location>
        <begin position="39"/>
        <end position="61"/>
    </location>
</feature>
<dbReference type="AlphaFoldDB" id="A0A645H2F5"/>
<protein>
    <submittedName>
        <fullName evidence="2">Uncharacterized protein</fullName>
    </submittedName>
</protein>
<proteinExistence type="predicted"/>